<evidence type="ECO:0000313" key="1">
    <source>
        <dbReference type="EMBL" id="JAD38842.1"/>
    </source>
</evidence>
<name>A0A0A8ZVL0_ARUDO</name>
<proteinExistence type="predicted"/>
<reference evidence="1" key="2">
    <citation type="journal article" date="2015" name="Data Brief">
        <title>Shoot transcriptome of the giant reed, Arundo donax.</title>
        <authorList>
            <person name="Barrero R.A."/>
            <person name="Guerrero F.D."/>
            <person name="Moolhuijzen P."/>
            <person name="Goolsby J.A."/>
            <person name="Tidwell J."/>
            <person name="Bellgard S.E."/>
            <person name="Bellgard M.I."/>
        </authorList>
    </citation>
    <scope>NUCLEOTIDE SEQUENCE</scope>
    <source>
        <tissue evidence="1">Shoot tissue taken approximately 20 cm above the soil surface</tissue>
    </source>
</reference>
<protein>
    <submittedName>
        <fullName evidence="1">Uncharacterized protein</fullName>
    </submittedName>
</protein>
<accession>A0A0A8ZVL0</accession>
<sequence length="30" mass="3393">MIAMNLLTYSKICHAVICQTIFTLTLHLSI</sequence>
<organism evidence="1">
    <name type="scientific">Arundo donax</name>
    <name type="common">Giant reed</name>
    <name type="synonym">Donax arundinaceus</name>
    <dbReference type="NCBI Taxonomy" id="35708"/>
    <lineage>
        <taxon>Eukaryota</taxon>
        <taxon>Viridiplantae</taxon>
        <taxon>Streptophyta</taxon>
        <taxon>Embryophyta</taxon>
        <taxon>Tracheophyta</taxon>
        <taxon>Spermatophyta</taxon>
        <taxon>Magnoliopsida</taxon>
        <taxon>Liliopsida</taxon>
        <taxon>Poales</taxon>
        <taxon>Poaceae</taxon>
        <taxon>PACMAD clade</taxon>
        <taxon>Arundinoideae</taxon>
        <taxon>Arundineae</taxon>
        <taxon>Arundo</taxon>
    </lineage>
</organism>
<reference evidence="1" key="1">
    <citation type="submission" date="2014-09" db="EMBL/GenBank/DDBJ databases">
        <authorList>
            <person name="Magalhaes I.L.F."/>
            <person name="Oliveira U."/>
            <person name="Santos F.R."/>
            <person name="Vidigal T.H.D.A."/>
            <person name="Brescovit A.D."/>
            <person name="Santos A.J."/>
        </authorList>
    </citation>
    <scope>NUCLEOTIDE SEQUENCE</scope>
    <source>
        <tissue evidence="1">Shoot tissue taken approximately 20 cm above the soil surface</tissue>
    </source>
</reference>
<dbReference type="AlphaFoldDB" id="A0A0A8ZVL0"/>
<dbReference type="EMBL" id="GBRH01259053">
    <property type="protein sequence ID" value="JAD38842.1"/>
    <property type="molecule type" value="Transcribed_RNA"/>
</dbReference>